<dbReference type="PANTHER" id="PTHR43284:SF1">
    <property type="entry name" value="ASPARAGINE SYNTHETASE"/>
    <property type="match status" value="1"/>
</dbReference>
<accession>A0A3E1NX76</accession>
<reference evidence="9 10" key="1">
    <citation type="submission" date="2018-08" db="EMBL/GenBank/DDBJ databases">
        <title>Chitinophaga sp. K20C18050901, a novel bacterium isolated from forest soil.</title>
        <authorList>
            <person name="Wang C."/>
        </authorList>
    </citation>
    <scope>NUCLEOTIDE SEQUENCE [LARGE SCALE GENOMIC DNA]</scope>
    <source>
        <strain evidence="9 10">K20C18050901</strain>
    </source>
</reference>
<dbReference type="AlphaFoldDB" id="A0A3E1NX76"/>
<proteinExistence type="inferred from homology"/>
<evidence type="ECO:0000313" key="10">
    <source>
        <dbReference type="Proteomes" id="UP000261174"/>
    </source>
</evidence>
<dbReference type="RefSeq" id="WP_116855718.1">
    <property type="nucleotide sequence ID" value="NZ_QTJV01000009.1"/>
</dbReference>
<comment type="caution">
    <text evidence="9">The sequence shown here is derived from an EMBL/GenBank/DDBJ whole genome shotgun (WGS) entry which is preliminary data.</text>
</comment>
<dbReference type="GO" id="GO:0006529">
    <property type="term" value="P:asparagine biosynthetic process"/>
    <property type="evidence" value="ECO:0007669"/>
    <property type="project" value="InterPro"/>
</dbReference>
<dbReference type="Pfam" id="PF00733">
    <property type="entry name" value="Asn_synthase"/>
    <property type="match status" value="1"/>
</dbReference>
<dbReference type="PIRSF" id="PIRSF001589">
    <property type="entry name" value="Asn_synthetase_glu-h"/>
    <property type="match status" value="1"/>
</dbReference>
<dbReference type="EMBL" id="QTJV01000009">
    <property type="protein sequence ID" value="RFM32525.1"/>
    <property type="molecule type" value="Genomic_DNA"/>
</dbReference>
<gene>
    <name evidence="9" type="ORF">DXN04_22845</name>
</gene>
<evidence type="ECO:0000256" key="1">
    <source>
        <dbReference type="ARBA" id="ARBA00005187"/>
    </source>
</evidence>
<protein>
    <recommendedName>
        <fullName evidence="3">asparagine synthase (glutamine-hydrolyzing)</fullName>
        <ecNumber evidence="3">6.3.5.4</ecNumber>
    </recommendedName>
</protein>
<evidence type="ECO:0000313" key="9">
    <source>
        <dbReference type="EMBL" id="RFM32525.1"/>
    </source>
</evidence>
<dbReference type="InterPro" id="IPR001962">
    <property type="entry name" value="Asn_synthase"/>
</dbReference>
<dbReference type="InterPro" id="IPR006426">
    <property type="entry name" value="Asn_synth_AEB"/>
</dbReference>
<comment type="catalytic activity">
    <reaction evidence="6">
        <text>L-aspartate + L-glutamine + ATP + H2O = L-asparagine + L-glutamate + AMP + diphosphate + H(+)</text>
        <dbReference type="Rhea" id="RHEA:12228"/>
        <dbReference type="ChEBI" id="CHEBI:15377"/>
        <dbReference type="ChEBI" id="CHEBI:15378"/>
        <dbReference type="ChEBI" id="CHEBI:29985"/>
        <dbReference type="ChEBI" id="CHEBI:29991"/>
        <dbReference type="ChEBI" id="CHEBI:30616"/>
        <dbReference type="ChEBI" id="CHEBI:33019"/>
        <dbReference type="ChEBI" id="CHEBI:58048"/>
        <dbReference type="ChEBI" id="CHEBI:58359"/>
        <dbReference type="ChEBI" id="CHEBI:456215"/>
        <dbReference type="EC" id="6.3.5.4"/>
    </reaction>
</comment>
<dbReference type="GO" id="GO:0005829">
    <property type="term" value="C:cytosol"/>
    <property type="evidence" value="ECO:0007669"/>
    <property type="project" value="TreeGrafter"/>
</dbReference>
<dbReference type="EC" id="6.3.5.4" evidence="3"/>
<dbReference type="InterPro" id="IPR051786">
    <property type="entry name" value="ASN_synthetase/amidase"/>
</dbReference>
<comment type="similarity">
    <text evidence="2">Belongs to the asparagine synthetase family.</text>
</comment>
<evidence type="ECO:0000256" key="2">
    <source>
        <dbReference type="ARBA" id="ARBA00005752"/>
    </source>
</evidence>
<dbReference type="Pfam" id="PF13537">
    <property type="entry name" value="GATase_7"/>
    <property type="match status" value="1"/>
</dbReference>
<keyword evidence="10" id="KW-1185">Reference proteome</keyword>
<keyword evidence="4 7" id="KW-0547">Nucleotide-binding</keyword>
<keyword evidence="5 7" id="KW-0067">ATP-binding</keyword>
<dbReference type="SUPFAM" id="SSF56235">
    <property type="entry name" value="N-terminal nucleophile aminohydrolases (Ntn hydrolases)"/>
    <property type="match status" value="1"/>
</dbReference>
<dbReference type="InterPro" id="IPR014729">
    <property type="entry name" value="Rossmann-like_a/b/a_fold"/>
</dbReference>
<sequence length="607" mass="69444">MSAIFGIINKSRNLLPPGTVQLISKVLQHRAIDGIEVWSAPYVALAQFKLAMNEAERRQSMPLLTEDLVITADIRLDNRHYLLQQTGAPANCTDIVLLLHAWKKWKEECVTHLEGEFAFCIWNKVTQQCFLATDHIGFRALYYYDSPEVFIFCSEQKGVEAFKPSPARFNEVSLIEYYFRQSCPAATYDSDVWTLCGGNTLVLANGMMTIRKYWEPIGGRYKFKKDQDWQECLQELIYEAVSNRLRTDKPVGITLSGGLDSSTIACILSKILQQKNQALYAFSSILPEKHHPEEDDERRYIELIGNHCPNLIQTYVTANSYSPFDGIVAAFERDETFPNVFYYMDHAILEAAKEKQVGLLYTGFGGDHWVSWKGNPVICNLVKSGHLLTAWKLIRQFSHKEKKKIPDIIKREVVVQARKKGKPEPVEAPFLQHQFFQRYKTGLSFNGVDDITAHMCGNLRSGRTGIFPAMLAKRNERFGMQSAVPLLDKKIMEFMIDVPAHLYVKGGYKRSFIRHAMQGIVPDEVLWRRDKGMYSPDYISRVHKHGDYIREIGASDKHILAFQRYLSRDGLTLNHTNRKDMAILRTNQSVIASEILAELAQKGFLIP</sequence>
<evidence type="ECO:0000256" key="4">
    <source>
        <dbReference type="ARBA" id="ARBA00022741"/>
    </source>
</evidence>
<evidence type="ECO:0000259" key="8">
    <source>
        <dbReference type="PROSITE" id="PS51278"/>
    </source>
</evidence>
<dbReference type="InterPro" id="IPR017932">
    <property type="entry name" value="GATase_2_dom"/>
</dbReference>
<evidence type="ECO:0000256" key="3">
    <source>
        <dbReference type="ARBA" id="ARBA00012737"/>
    </source>
</evidence>
<evidence type="ECO:0000256" key="6">
    <source>
        <dbReference type="ARBA" id="ARBA00048741"/>
    </source>
</evidence>
<dbReference type="Gene3D" id="3.60.20.10">
    <property type="entry name" value="Glutamine Phosphoribosylpyrophosphate, subunit 1, domain 1"/>
    <property type="match status" value="1"/>
</dbReference>
<dbReference type="GO" id="GO:0004066">
    <property type="term" value="F:asparagine synthase (glutamine-hydrolyzing) activity"/>
    <property type="evidence" value="ECO:0007669"/>
    <property type="project" value="UniProtKB-EC"/>
</dbReference>
<evidence type="ECO:0000256" key="7">
    <source>
        <dbReference type="PIRSR" id="PIRSR001589-2"/>
    </source>
</evidence>
<name>A0A3E1NX76_9BACT</name>
<organism evidence="9 10">
    <name type="scientific">Chitinophaga silvisoli</name>
    <dbReference type="NCBI Taxonomy" id="2291814"/>
    <lineage>
        <taxon>Bacteria</taxon>
        <taxon>Pseudomonadati</taxon>
        <taxon>Bacteroidota</taxon>
        <taxon>Chitinophagia</taxon>
        <taxon>Chitinophagales</taxon>
        <taxon>Chitinophagaceae</taxon>
        <taxon>Chitinophaga</taxon>
    </lineage>
</organism>
<dbReference type="Proteomes" id="UP000261174">
    <property type="component" value="Unassembled WGS sequence"/>
</dbReference>
<evidence type="ECO:0000256" key="5">
    <source>
        <dbReference type="ARBA" id="ARBA00022840"/>
    </source>
</evidence>
<dbReference type="GO" id="GO:0005524">
    <property type="term" value="F:ATP binding"/>
    <property type="evidence" value="ECO:0007669"/>
    <property type="project" value="UniProtKB-KW"/>
</dbReference>
<dbReference type="Gene3D" id="3.40.50.620">
    <property type="entry name" value="HUPs"/>
    <property type="match status" value="2"/>
</dbReference>
<feature type="domain" description="Glutamine amidotransferase type-2" evidence="8">
    <location>
        <begin position="2"/>
        <end position="206"/>
    </location>
</feature>
<dbReference type="PANTHER" id="PTHR43284">
    <property type="entry name" value="ASPARAGINE SYNTHETASE (GLUTAMINE-HYDROLYZING)"/>
    <property type="match status" value="1"/>
</dbReference>
<comment type="pathway">
    <text evidence="1">Amino-acid biosynthesis; L-asparagine biosynthesis; L-asparagine from L-aspartate (L-Gln route): step 1/1.</text>
</comment>
<feature type="binding site" evidence="7">
    <location>
        <position position="94"/>
    </location>
    <ligand>
        <name>L-glutamine</name>
        <dbReference type="ChEBI" id="CHEBI:58359"/>
    </ligand>
</feature>
<dbReference type="OrthoDB" id="9763290at2"/>
<dbReference type="InterPro" id="IPR029055">
    <property type="entry name" value="Ntn_hydrolases_N"/>
</dbReference>
<dbReference type="PROSITE" id="PS51278">
    <property type="entry name" value="GATASE_TYPE_2"/>
    <property type="match status" value="1"/>
</dbReference>
<dbReference type="SUPFAM" id="SSF52402">
    <property type="entry name" value="Adenine nucleotide alpha hydrolases-like"/>
    <property type="match status" value="1"/>
</dbReference>